<keyword evidence="1" id="KW-0238">DNA-binding</keyword>
<evidence type="ECO:0000313" key="3">
    <source>
        <dbReference type="EMBL" id="QHT58573.1"/>
    </source>
</evidence>
<sequence>MNYCSIKEAAEKLHVPESTLRYYEKKGLVPLIERDAAGRRLFSEHQLALLETVLCLKNTHMPISQIKQYIDWVVQGDSTIERRLAMMKRHKQAVLAEIALMTESLAGIDFKINRYASHNDLGVLGQS</sequence>
<accession>A0A6C0FTB3</accession>
<evidence type="ECO:0000313" key="4">
    <source>
        <dbReference type="Proteomes" id="UP000476064"/>
    </source>
</evidence>
<organism evidence="3 4">
    <name type="scientific">Paenibacillus lycopersici</name>
    <dbReference type="NCBI Taxonomy" id="2704462"/>
    <lineage>
        <taxon>Bacteria</taxon>
        <taxon>Bacillati</taxon>
        <taxon>Bacillota</taxon>
        <taxon>Bacilli</taxon>
        <taxon>Bacillales</taxon>
        <taxon>Paenibacillaceae</taxon>
        <taxon>Paenibacillus</taxon>
    </lineage>
</organism>
<feature type="domain" description="HTH merR-type" evidence="2">
    <location>
        <begin position="3"/>
        <end position="72"/>
    </location>
</feature>
<dbReference type="EMBL" id="CP048209">
    <property type="protein sequence ID" value="QHT58573.1"/>
    <property type="molecule type" value="Genomic_DNA"/>
</dbReference>
<dbReference type="RefSeq" id="WP_162354648.1">
    <property type="nucleotide sequence ID" value="NZ_CP048209.1"/>
</dbReference>
<reference evidence="3 4" key="1">
    <citation type="submission" date="2020-01" db="EMBL/GenBank/DDBJ databases">
        <title>Paenibacillus sp. nov., isolated from tomato rhizosphere.</title>
        <authorList>
            <person name="Weon H.-Y."/>
            <person name="Lee S.A."/>
        </authorList>
    </citation>
    <scope>NUCLEOTIDE SEQUENCE [LARGE SCALE GENOMIC DNA]</scope>
    <source>
        <strain evidence="3 4">12200R-189</strain>
    </source>
</reference>
<dbReference type="Gene3D" id="1.10.1660.10">
    <property type="match status" value="1"/>
</dbReference>
<gene>
    <name evidence="3" type="ORF">GXP70_00315</name>
</gene>
<dbReference type="GO" id="GO:0003700">
    <property type="term" value="F:DNA-binding transcription factor activity"/>
    <property type="evidence" value="ECO:0007669"/>
    <property type="project" value="InterPro"/>
</dbReference>
<dbReference type="KEGG" id="plyc:GXP70_00315"/>
<evidence type="ECO:0000259" key="2">
    <source>
        <dbReference type="PROSITE" id="PS50937"/>
    </source>
</evidence>
<dbReference type="PANTHER" id="PTHR30204">
    <property type="entry name" value="REDOX-CYCLING DRUG-SENSING TRANSCRIPTIONAL ACTIVATOR SOXR"/>
    <property type="match status" value="1"/>
</dbReference>
<dbReference type="CDD" id="cd01109">
    <property type="entry name" value="HTH_YyaN"/>
    <property type="match status" value="1"/>
</dbReference>
<dbReference type="InterPro" id="IPR009061">
    <property type="entry name" value="DNA-bd_dom_put_sf"/>
</dbReference>
<dbReference type="PANTHER" id="PTHR30204:SF82">
    <property type="entry name" value="TRANSCRIPTIONAL REGULATOR, MERR FAMILY"/>
    <property type="match status" value="1"/>
</dbReference>
<proteinExistence type="predicted"/>
<evidence type="ECO:0000256" key="1">
    <source>
        <dbReference type="ARBA" id="ARBA00023125"/>
    </source>
</evidence>
<dbReference type="Pfam" id="PF13411">
    <property type="entry name" value="MerR_1"/>
    <property type="match status" value="1"/>
</dbReference>
<dbReference type="InterPro" id="IPR000551">
    <property type="entry name" value="MerR-type_HTH_dom"/>
</dbReference>
<dbReference type="PROSITE" id="PS50937">
    <property type="entry name" value="HTH_MERR_2"/>
    <property type="match status" value="1"/>
</dbReference>
<dbReference type="InterPro" id="IPR047057">
    <property type="entry name" value="MerR_fam"/>
</dbReference>
<dbReference type="SUPFAM" id="SSF46955">
    <property type="entry name" value="Putative DNA-binding domain"/>
    <property type="match status" value="1"/>
</dbReference>
<dbReference type="GO" id="GO:0003677">
    <property type="term" value="F:DNA binding"/>
    <property type="evidence" value="ECO:0007669"/>
    <property type="project" value="UniProtKB-KW"/>
</dbReference>
<keyword evidence="4" id="KW-1185">Reference proteome</keyword>
<dbReference type="AlphaFoldDB" id="A0A6C0FTB3"/>
<dbReference type="Proteomes" id="UP000476064">
    <property type="component" value="Chromosome"/>
</dbReference>
<protein>
    <submittedName>
        <fullName evidence="3">MerR family transcriptional regulator</fullName>
    </submittedName>
</protein>
<dbReference type="SMART" id="SM00422">
    <property type="entry name" value="HTH_MERR"/>
    <property type="match status" value="1"/>
</dbReference>
<name>A0A6C0FTB3_9BACL</name>